<accession>A0ABY9DV72</accession>
<dbReference type="PANTHER" id="PTHR11017:SF570">
    <property type="entry name" value="DISEASE RESISTANCE PROTEIN (TIR-NBS CLASS)-RELATED"/>
    <property type="match status" value="1"/>
</dbReference>
<proteinExistence type="predicted"/>
<dbReference type="Pfam" id="PF00931">
    <property type="entry name" value="NB-ARC"/>
    <property type="match status" value="1"/>
</dbReference>
<dbReference type="Proteomes" id="UP001227230">
    <property type="component" value="Chromosome 18"/>
</dbReference>
<protein>
    <recommendedName>
        <fullName evidence="1">TIR domain-containing protein</fullName>
    </recommendedName>
</protein>
<dbReference type="Gene3D" id="3.40.50.10140">
    <property type="entry name" value="Toll/interleukin-1 receptor homology (TIR) domain"/>
    <property type="match status" value="1"/>
</dbReference>
<reference evidence="2 3" key="1">
    <citation type="journal article" date="2023" name="Hortic Res">
        <title>The complete reference genome for grapevine (Vitis vinifera L.) genetics and breeding.</title>
        <authorList>
            <person name="Shi X."/>
            <person name="Cao S."/>
            <person name="Wang X."/>
            <person name="Huang S."/>
            <person name="Wang Y."/>
            <person name="Liu Z."/>
            <person name="Liu W."/>
            <person name="Leng X."/>
            <person name="Peng Y."/>
            <person name="Wang N."/>
            <person name="Wang Y."/>
            <person name="Ma Z."/>
            <person name="Xu X."/>
            <person name="Zhang F."/>
            <person name="Xue H."/>
            <person name="Zhong H."/>
            <person name="Wang Y."/>
            <person name="Zhang K."/>
            <person name="Velt A."/>
            <person name="Avia K."/>
            <person name="Holtgrawe D."/>
            <person name="Grimplet J."/>
            <person name="Matus J.T."/>
            <person name="Ware D."/>
            <person name="Wu X."/>
            <person name="Wang H."/>
            <person name="Liu C."/>
            <person name="Fang Y."/>
            <person name="Rustenholz C."/>
            <person name="Cheng Z."/>
            <person name="Xiao H."/>
            <person name="Zhou Y."/>
        </authorList>
    </citation>
    <scope>NUCLEOTIDE SEQUENCE [LARGE SCALE GENOMIC DNA]</scope>
    <source>
        <strain evidence="3">cv. Pinot noir / PN40024</strain>
        <tissue evidence="2">Leaf</tissue>
    </source>
</reference>
<evidence type="ECO:0000313" key="2">
    <source>
        <dbReference type="EMBL" id="WKA11633.1"/>
    </source>
</evidence>
<dbReference type="Pfam" id="PF01582">
    <property type="entry name" value="TIR"/>
    <property type="match status" value="1"/>
</dbReference>
<dbReference type="SUPFAM" id="SSF52540">
    <property type="entry name" value="P-loop containing nucleoside triphosphate hydrolases"/>
    <property type="match status" value="1"/>
</dbReference>
<feature type="domain" description="TIR" evidence="1">
    <location>
        <begin position="26"/>
        <end position="162"/>
    </location>
</feature>
<dbReference type="InterPro" id="IPR000157">
    <property type="entry name" value="TIR_dom"/>
</dbReference>
<evidence type="ECO:0000259" key="1">
    <source>
        <dbReference type="PROSITE" id="PS50104"/>
    </source>
</evidence>
<dbReference type="InterPro" id="IPR035897">
    <property type="entry name" value="Toll_tir_struct_dom_sf"/>
</dbReference>
<dbReference type="EMBL" id="CP126665">
    <property type="protein sequence ID" value="WKA11633.1"/>
    <property type="molecule type" value="Genomic_DNA"/>
</dbReference>
<evidence type="ECO:0000313" key="3">
    <source>
        <dbReference type="Proteomes" id="UP001227230"/>
    </source>
</evidence>
<gene>
    <name evidence="2" type="ORF">VitviT2T_029113</name>
</gene>
<dbReference type="PROSITE" id="PS50104">
    <property type="entry name" value="TIR"/>
    <property type="match status" value="1"/>
</dbReference>
<dbReference type="InterPro" id="IPR044974">
    <property type="entry name" value="Disease_R_plants"/>
</dbReference>
<keyword evidence="3" id="KW-1185">Reference proteome</keyword>
<dbReference type="InterPro" id="IPR027417">
    <property type="entry name" value="P-loop_NTPase"/>
</dbReference>
<organism evidence="2 3">
    <name type="scientific">Vitis vinifera</name>
    <name type="common">Grape</name>
    <dbReference type="NCBI Taxonomy" id="29760"/>
    <lineage>
        <taxon>Eukaryota</taxon>
        <taxon>Viridiplantae</taxon>
        <taxon>Streptophyta</taxon>
        <taxon>Embryophyta</taxon>
        <taxon>Tracheophyta</taxon>
        <taxon>Spermatophyta</taxon>
        <taxon>Magnoliopsida</taxon>
        <taxon>eudicotyledons</taxon>
        <taxon>Gunneridae</taxon>
        <taxon>Pentapetalae</taxon>
        <taxon>rosids</taxon>
        <taxon>Vitales</taxon>
        <taxon>Vitaceae</taxon>
        <taxon>Viteae</taxon>
        <taxon>Vitis</taxon>
    </lineage>
</organism>
<dbReference type="SUPFAM" id="SSF52200">
    <property type="entry name" value="Toll/Interleukin receptor TIR domain"/>
    <property type="match status" value="1"/>
</dbReference>
<dbReference type="InterPro" id="IPR002182">
    <property type="entry name" value="NB-ARC"/>
</dbReference>
<dbReference type="SMART" id="SM00255">
    <property type="entry name" value="TIR"/>
    <property type="match status" value="1"/>
</dbReference>
<dbReference type="PANTHER" id="PTHR11017">
    <property type="entry name" value="LEUCINE-RICH REPEAT-CONTAINING PROTEIN"/>
    <property type="match status" value="1"/>
</dbReference>
<dbReference type="Gene3D" id="3.40.50.300">
    <property type="entry name" value="P-loop containing nucleotide triphosphate hydrolases"/>
    <property type="match status" value="1"/>
</dbReference>
<sequence length="273" mass="31103">MISSGIASSSTTASAATCVLDGSYDILYDVFLSFRGEDTRKSFADHLYTALNGKRIHTFRDEEEIRMGEALAPAISKAIKGSRVFIVIFSKNFADFGWCLNELDEIMECRRITGRIVYPIFYHVDPSHVRKQEGDYGTPFSLYEENADKEKAKIKRHESVVIKEVIKEIWDEMASKPFIMDSPSTNEFILKDLVKFMNIQSEDVHMIGIYGEDGLGKTAIAQAICNEISSQFEGCSFLANIRKVSKEYFGLQRLQEQFFRDILVLRGNREIIL</sequence>
<name>A0ABY9DV72_VITVI</name>